<dbReference type="GO" id="GO:0006351">
    <property type="term" value="P:DNA-templated transcription"/>
    <property type="evidence" value="ECO:0007669"/>
    <property type="project" value="TreeGrafter"/>
</dbReference>
<name>A0A1G7H0U8_9RHOB</name>
<dbReference type="InterPro" id="IPR000847">
    <property type="entry name" value="LysR_HTH_N"/>
</dbReference>
<dbReference type="GO" id="GO:0043565">
    <property type="term" value="F:sequence-specific DNA binding"/>
    <property type="evidence" value="ECO:0007669"/>
    <property type="project" value="TreeGrafter"/>
</dbReference>
<keyword evidence="2" id="KW-0805">Transcription regulation</keyword>
<accession>A0A1G7H0U8</accession>
<evidence type="ECO:0000259" key="5">
    <source>
        <dbReference type="PROSITE" id="PS50931"/>
    </source>
</evidence>
<feature type="domain" description="HTH lysR-type" evidence="5">
    <location>
        <begin position="36"/>
        <end position="93"/>
    </location>
</feature>
<dbReference type="RefSeq" id="WP_090525590.1">
    <property type="nucleotide sequence ID" value="NZ_FNAH01000016.1"/>
</dbReference>
<evidence type="ECO:0000313" key="6">
    <source>
        <dbReference type="EMBL" id="SDE94060.1"/>
    </source>
</evidence>
<dbReference type="AlphaFoldDB" id="A0A1G7H0U8"/>
<protein>
    <submittedName>
        <fullName evidence="6">LysR family transcriptional regulator, glycine cleavage system transcriptional activator</fullName>
    </submittedName>
</protein>
<dbReference type="InterPro" id="IPR036390">
    <property type="entry name" value="WH_DNA-bd_sf"/>
</dbReference>
<dbReference type="InterPro" id="IPR058163">
    <property type="entry name" value="LysR-type_TF_proteobact-type"/>
</dbReference>
<evidence type="ECO:0000256" key="4">
    <source>
        <dbReference type="ARBA" id="ARBA00023163"/>
    </source>
</evidence>
<dbReference type="PANTHER" id="PTHR30537:SF26">
    <property type="entry name" value="GLYCINE CLEAVAGE SYSTEM TRANSCRIPTIONAL ACTIVATOR"/>
    <property type="match status" value="1"/>
</dbReference>
<evidence type="ECO:0000256" key="1">
    <source>
        <dbReference type="ARBA" id="ARBA00009437"/>
    </source>
</evidence>
<keyword evidence="7" id="KW-1185">Reference proteome</keyword>
<reference evidence="6 7" key="1">
    <citation type="submission" date="2016-10" db="EMBL/GenBank/DDBJ databases">
        <authorList>
            <person name="de Groot N.N."/>
        </authorList>
    </citation>
    <scope>NUCLEOTIDE SEQUENCE [LARGE SCALE GENOMIC DNA]</scope>
    <source>
        <strain evidence="6 7">DSM 22220</strain>
    </source>
</reference>
<keyword evidence="3" id="KW-0238">DNA-binding</keyword>
<dbReference type="Gene3D" id="1.10.10.10">
    <property type="entry name" value="Winged helix-like DNA-binding domain superfamily/Winged helix DNA-binding domain"/>
    <property type="match status" value="1"/>
</dbReference>
<dbReference type="PRINTS" id="PR00039">
    <property type="entry name" value="HTHLYSR"/>
</dbReference>
<gene>
    <name evidence="6" type="ORF">SAMN05421538_11621</name>
</gene>
<proteinExistence type="inferred from homology"/>
<dbReference type="OrthoDB" id="9813056at2"/>
<organism evidence="6 7">
    <name type="scientific">Paracoccus isoporae</name>
    <dbReference type="NCBI Taxonomy" id="591205"/>
    <lineage>
        <taxon>Bacteria</taxon>
        <taxon>Pseudomonadati</taxon>
        <taxon>Pseudomonadota</taxon>
        <taxon>Alphaproteobacteria</taxon>
        <taxon>Rhodobacterales</taxon>
        <taxon>Paracoccaceae</taxon>
        <taxon>Paracoccus</taxon>
    </lineage>
</organism>
<keyword evidence="4" id="KW-0804">Transcription</keyword>
<dbReference type="SUPFAM" id="SSF46785">
    <property type="entry name" value="Winged helix' DNA-binding domain"/>
    <property type="match status" value="1"/>
</dbReference>
<evidence type="ECO:0000256" key="2">
    <source>
        <dbReference type="ARBA" id="ARBA00023015"/>
    </source>
</evidence>
<dbReference type="Proteomes" id="UP000199344">
    <property type="component" value="Unassembled WGS sequence"/>
</dbReference>
<dbReference type="FunFam" id="1.10.10.10:FF:000001">
    <property type="entry name" value="LysR family transcriptional regulator"/>
    <property type="match status" value="1"/>
</dbReference>
<dbReference type="PANTHER" id="PTHR30537">
    <property type="entry name" value="HTH-TYPE TRANSCRIPTIONAL REGULATOR"/>
    <property type="match status" value="1"/>
</dbReference>
<dbReference type="STRING" id="591205.SAMN05421538_11621"/>
<dbReference type="EMBL" id="FNAH01000016">
    <property type="protein sequence ID" value="SDE94060.1"/>
    <property type="molecule type" value="Genomic_DNA"/>
</dbReference>
<dbReference type="SUPFAM" id="SSF53850">
    <property type="entry name" value="Periplasmic binding protein-like II"/>
    <property type="match status" value="1"/>
</dbReference>
<dbReference type="GO" id="GO:0003700">
    <property type="term" value="F:DNA-binding transcription factor activity"/>
    <property type="evidence" value="ECO:0007669"/>
    <property type="project" value="InterPro"/>
</dbReference>
<dbReference type="InterPro" id="IPR036388">
    <property type="entry name" value="WH-like_DNA-bd_sf"/>
</dbReference>
<dbReference type="Pfam" id="PF03466">
    <property type="entry name" value="LysR_substrate"/>
    <property type="match status" value="1"/>
</dbReference>
<comment type="similarity">
    <text evidence="1">Belongs to the LysR transcriptional regulatory family.</text>
</comment>
<dbReference type="Gene3D" id="3.40.190.10">
    <property type="entry name" value="Periplasmic binding protein-like II"/>
    <property type="match status" value="2"/>
</dbReference>
<dbReference type="Pfam" id="PF00126">
    <property type="entry name" value="HTH_1"/>
    <property type="match status" value="1"/>
</dbReference>
<sequence length="325" mass="36156">MKRSLRARQLDTLDTDRLVRLEMPDNLRRYSHGELPPMQTLVAFETAARHLSFTRASEELNLTQSAVSQQVKLLEQRLGLDLFIRKNNRLVLTAGGQALAKDVEMVLDHLCNSVHALVSGENRVSVALSLLPSFASTWFASRIGDFSRNNPNVDLIVVASVALAELGRGATDIAIRWGPGGTQGVYEERLFGEQFMLVGAASLPKELRETRDISDLSGLPFQHDTAQNDWRVLIEENGGVPEDFEHGHYFSDASTTLQAIIATGGIGVVRNVIARHLIDRGDLVVLPFKPRKGPFAYHFLCAQESFDDPAITGILDWFRHHARRP</sequence>
<evidence type="ECO:0000256" key="3">
    <source>
        <dbReference type="ARBA" id="ARBA00023125"/>
    </source>
</evidence>
<dbReference type="PROSITE" id="PS50931">
    <property type="entry name" value="HTH_LYSR"/>
    <property type="match status" value="1"/>
</dbReference>
<evidence type="ECO:0000313" key="7">
    <source>
        <dbReference type="Proteomes" id="UP000199344"/>
    </source>
</evidence>
<dbReference type="InterPro" id="IPR005119">
    <property type="entry name" value="LysR_subst-bd"/>
</dbReference>